<dbReference type="CDD" id="cd01949">
    <property type="entry name" value="GGDEF"/>
    <property type="match status" value="1"/>
</dbReference>
<accession>A0A2R3IWR6</accession>
<dbReference type="PROSITE" id="PS50887">
    <property type="entry name" value="GGDEF"/>
    <property type="match status" value="1"/>
</dbReference>
<evidence type="ECO:0000256" key="2">
    <source>
        <dbReference type="ARBA" id="ARBA00004533"/>
    </source>
</evidence>
<dbReference type="PANTHER" id="PTHR45138:SF9">
    <property type="entry name" value="DIGUANYLATE CYCLASE DGCM-RELATED"/>
    <property type="match status" value="1"/>
</dbReference>
<evidence type="ECO:0000256" key="1">
    <source>
        <dbReference type="ARBA" id="ARBA00001946"/>
    </source>
</evidence>
<feature type="domain" description="GGDEF" evidence="6">
    <location>
        <begin position="538"/>
        <end position="668"/>
    </location>
</feature>
<evidence type="ECO:0000256" key="4">
    <source>
        <dbReference type="ARBA" id="ARBA00034247"/>
    </source>
</evidence>
<dbReference type="GO" id="GO:0005886">
    <property type="term" value="C:plasma membrane"/>
    <property type="evidence" value="ECO:0007669"/>
    <property type="project" value="UniProtKB-SubCell"/>
</dbReference>
<dbReference type="GO" id="GO:0052621">
    <property type="term" value="F:diguanylate cyclase activity"/>
    <property type="evidence" value="ECO:0007669"/>
    <property type="project" value="UniProtKB-EC"/>
</dbReference>
<comment type="catalytic activity">
    <reaction evidence="4">
        <text>2 GTP = 3',3'-c-di-GMP + 2 diphosphate</text>
        <dbReference type="Rhea" id="RHEA:24898"/>
        <dbReference type="ChEBI" id="CHEBI:33019"/>
        <dbReference type="ChEBI" id="CHEBI:37565"/>
        <dbReference type="ChEBI" id="CHEBI:58805"/>
        <dbReference type="EC" id="2.7.7.65"/>
    </reaction>
</comment>
<dbReference type="NCBIfam" id="TIGR00254">
    <property type="entry name" value="GGDEF"/>
    <property type="match status" value="1"/>
</dbReference>
<evidence type="ECO:0000256" key="3">
    <source>
        <dbReference type="ARBA" id="ARBA00012528"/>
    </source>
</evidence>
<dbReference type="SMART" id="SM00267">
    <property type="entry name" value="GGDEF"/>
    <property type="match status" value="1"/>
</dbReference>
<dbReference type="SUPFAM" id="SSF55073">
    <property type="entry name" value="Nucleotide cyclase"/>
    <property type="match status" value="1"/>
</dbReference>
<dbReference type="Pfam" id="PF00990">
    <property type="entry name" value="GGDEF"/>
    <property type="match status" value="1"/>
</dbReference>
<keyword evidence="8" id="KW-1185">Reference proteome</keyword>
<dbReference type="InterPro" id="IPR000160">
    <property type="entry name" value="GGDEF_dom"/>
</dbReference>
<organism evidence="7 8">
    <name type="scientific">Pseudomonas paraeruginosa</name>
    <dbReference type="NCBI Taxonomy" id="2994495"/>
    <lineage>
        <taxon>Bacteria</taxon>
        <taxon>Pseudomonadati</taxon>
        <taxon>Pseudomonadota</taxon>
        <taxon>Gammaproteobacteria</taxon>
        <taxon>Pseudomonadales</taxon>
        <taxon>Pseudomonadaceae</taxon>
        <taxon>Pseudomonas</taxon>
    </lineage>
</organism>
<dbReference type="RefSeq" id="WP_058145926.1">
    <property type="nucleotide sequence ID" value="NZ_CP027169.1"/>
</dbReference>
<reference evidence="7 8" key="1">
    <citation type="submission" date="2018-02" db="EMBL/GenBank/DDBJ databases">
        <title>FDA/CDC Antimicrobial Resistant Isolate Bank Genome Sequencing.</title>
        <authorList>
            <person name="Benahmed F.H."/>
            <person name="Lutgring J.D."/>
            <person name="Yoo B."/>
            <person name="Machado M."/>
            <person name="Brown A."/>
            <person name="McAllister G."/>
            <person name="Perry A."/>
            <person name="Halpin A.L."/>
            <person name="Vavikolanu K."/>
            <person name="Ott S."/>
            <person name="Zhao X."/>
            <person name="Tallon L.J."/>
            <person name="Sadzewicz L."/>
            <person name="Aluvathingal J."/>
            <person name="Nadendla S."/>
            <person name="Voskania-kordi A."/>
            <person name="Simonyan V."/>
            <person name="Patel J."/>
            <person name="Shawar R.M."/>
        </authorList>
    </citation>
    <scope>NUCLEOTIDE SEQUENCE [LARGE SCALE GENOMIC DNA]</scope>
    <source>
        <strain evidence="7 8">AR_0356</strain>
    </source>
</reference>
<evidence type="ECO:0000256" key="5">
    <source>
        <dbReference type="SAM" id="Coils"/>
    </source>
</evidence>
<dbReference type="Proteomes" id="UP000238390">
    <property type="component" value="Chromosome"/>
</dbReference>
<dbReference type="Gene3D" id="3.30.70.270">
    <property type="match status" value="1"/>
</dbReference>
<evidence type="ECO:0000313" key="8">
    <source>
        <dbReference type="Proteomes" id="UP000238390"/>
    </source>
</evidence>
<dbReference type="EMBL" id="CP027169">
    <property type="protein sequence ID" value="AVK06366.1"/>
    <property type="molecule type" value="Genomic_DNA"/>
</dbReference>
<dbReference type="InterPro" id="IPR050469">
    <property type="entry name" value="Diguanylate_Cyclase"/>
</dbReference>
<dbReference type="GO" id="GO:0043709">
    <property type="term" value="P:cell adhesion involved in single-species biofilm formation"/>
    <property type="evidence" value="ECO:0007669"/>
    <property type="project" value="TreeGrafter"/>
</dbReference>
<comment type="subcellular location">
    <subcellularLocation>
        <location evidence="2">Cell inner membrane</location>
    </subcellularLocation>
</comment>
<gene>
    <name evidence="7" type="ORF">CSB93_1135</name>
</gene>
<proteinExistence type="predicted"/>
<dbReference type="EC" id="2.7.7.65" evidence="3"/>
<dbReference type="PANTHER" id="PTHR45138">
    <property type="entry name" value="REGULATORY COMPONENTS OF SENSORY TRANSDUCTION SYSTEM"/>
    <property type="match status" value="1"/>
</dbReference>
<dbReference type="GO" id="GO:1902201">
    <property type="term" value="P:negative regulation of bacterial-type flagellum-dependent cell motility"/>
    <property type="evidence" value="ECO:0007669"/>
    <property type="project" value="TreeGrafter"/>
</dbReference>
<sequence>MSRDDAQRWKDKYLENIEQQERLQRRWDARIDLLRRGLVRSSLAAEGSDKAVDLCMKELREIIRRDDMDAGLAGLIPRLEKAVLDSEQRRQQRTQQNIDALGELAQQLLALDLPRELRKPLKQFARDIEERARQSREIPILLGELSRLQRQVLAERKGGDGDDSRPGLLQRLFGGKEAETAVARANPALPMASAVAPTTGPAPVAQPLPVGAGSPRGEVEASVPAGLSTAPESVAAAPPARRGALAARGESNQIRLEEPRPIWLDSLPLPGGLVFRETPGEPSVEQELDIEPEEPGEPVDNLAEATADETYALPPPMPEPGYSAVAPHIEASLLRLLDGLSLPSSHQPQAEALRVRIDGSLNWYELVPVLDDLAVLVLSLADSGQRDFEEYLRQLNERLESFLGHLGDAHAGYTGVLDNARGFDQTLREQVSGLQASVQQATDLDSLKLAVDSRLNGLLASMDEHQREQAEHEQEVSGRLQALMERVNSMEKDAKAFHTHLEDQRQKALTDPLTGLPNRAALSERLEQEVARRRRDGGELLLAVLDIDHFKRINDDFGHLAGDKVLKIIAGELRKRLRQADFIARFGGEEFVVLLPATPLDAGRQLLERLRAAIAACPFHFKGEPLSITCSAGITAFVGNEAGEAAFERADQALYRAKRAGRDRLEVA</sequence>
<protein>
    <recommendedName>
        <fullName evidence="3">diguanylate cyclase</fullName>
        <ecNumber evidence="3">2.7.7.65</ecNumber>
    </recommendedName>
</protein>
<evidence type="ECO:0000313" key="7">
    <source>
        <dbReference type="EMBL" id="AVK06366.1"/>
    </source>
</evidence>
<comment type="cofactor">
    <cofactor evidence="1">
        <name>Mg(2+)</name>
        <dbReference type="ChEBI" id="CHEBI:18420"/>
    </cofactor>
</comment>
<keyword evidence="5" id="KW-0175">Coiled coil</keyword>
<dbReference type="InterPro" id="IPR029787">
    <property type="entry name" value="Nucleotide_cyclase"/>
</dbReference>
<dbReference type="FunFam" id="3.30.70.270:FF:000001">
    <property type="entry name" value="Diguanylate cyclase domain protein"/>
    <property type="match status" value="1"/>
</dbReference>
<dbReference type="InterPro" id="IPR048516">
    <property type="entry name" value="DGCcoil"/>
</dbReference>
<name>A0A2R3IWR6_9PSED</name>
<dbReference type="InterPro" id="IPR043128">
    <property type="entry name" value="Rev_trsase/Diguanyl_cyclase"/>
</dbReference>
<feature type="coiled-coil region" evidence="5">
    <location>
        <begin position="455"/>
        <end position="493"/>
    </location>
</feature>
<dbReference type="Pfam" id="PF20975">
    <property type="entry name" value="DGCcoil"/>
    <property type="match status" value="1"/>
</dbReference>
<evidence type="ECO:0000259" key="6">
    <source>
        <dbReference type="PROSITE" id="PS50887"/>
    </source>
</evidence>
<dbReference type="AlphaFoldDB" id="A0A2R3IWR6"/>